<keyword evidence="2" id="KW-1185">Reference proteome</keyword>
<dbReference type="EMBL" id="CP025781">
    <property type="protein sequence ID" value="QBC42601.1"/>
    <property type="molecule type" value="Genomic_DNA"/>
</dbReference>
<protein>
    <submittedName>
        <fullName evidence="1">Uncharacterized protein</fullName>
    </submittedName>
</protein>
<accession>A0A7G3G5N8</accession>
<name>A0A7G3G5N8_9NEIS</name>
<evidence type="ECO:0000313" key="1">
    <source>
        <dbReference type="EMBL" id="QBC42601.1"/>
    </source>
</evidence>
<evidence type="ECO:0000313" key="2">
    <source>
        <dbReference type="Proteomes" id="UP000515917"/>
    </source>
</evidence>
<dbReference type="Proteomes" id="UP000515917">
    <property type="component" value="Chromosome"/>
</dbReference>
<reference evidence="1 2" key="1">
    <citation type="submission" date="2018-01" db="EMBL/GenBank/DDBJ databases">
        <title>Genome sequence of Iodobacter sp. strain PCH194 isolated from Indian Trans-Himalaya.</title>
        <authorList>
            <person name="Kumar V."/>
            <person name="Thakur V."/>
            <person name="Kumar S."/>
            <person name="Singh D."/>
        </authorList>
    </citation>
    <scope>NUCLEOTIDE SEQUENCE [LARGE SCALE GENOMIC DNA]</scope>
    <source>
        <strain evidence="1 2">PCH194</strain>
    </source>
</reference>
<proteinExistence type="predicted"/>
<organism evidence="1 2">
    <name type="scientific">Iodobacter fluviatilis</name>
    <dbReference type="NCBI Taxonomy" id="537"/>
    <lineage>
        <taxon>Bacteria</taxon>
        <taxon>Pseudomonadati</taxon>
        <taxon>Pseudomonadota</taxon>
        <taxon>Betaproteobacteria</taxon>
        <taxon>Neisseriales</taxon>
        <taxon>Chitinibacteraceae</taxon>
        <taxon>Iodobacter</taxon>
    </lineage>
</organism>
<gene>
    <name evidence="1" type="ORF">C1H71_02870</name>
</gene>
<dbReference type="AlphaFoldDB" id="A0A7G3G5N8"/>
<dbReference type="KEGG" id="ifl:C1H71_02870"/>
<sequence length="84" mass="9046">MEAQSIRFSIFDAFTGGKSFDGFAAGATGYRCFMDYAHNVILVDGAGTGKMHLATVLGVRDSQRETVIIRSGLNSARKGQNRAE</sequence>